<dbReference type="Pfam" id="PF13822">
    <property type="entry name" value="ACC_epsilon"/>
    <property type="match status" value="1"/>
</dbReference>
<evidence type="ECO:0008006" key="4">
    <source>
        <dbReference type="Google" id="ProtNLM"/>
    </source>
</evidence>
<feature type="region of interest" description="Disordered" evidence="1">
    <location>
        <begin position="60"/>
        <end position="81"/>
    </location>
</feature>
<protein>
    <recommendedName>
        <fullName evidence="4">Acyl-CoA carboxylase epsilon subunit</fullName>
    </recommendedName>
</protein>
<reference evidence="2" key="1">
    <citation type="submission" date="2021-01" db="EMBL/GenBank/DDBJ databases">
        <title>Whole genome shotgun sequence of Virgisporangium aurantiacum NBRC 16421.</title>
        <authorList>
            <person name="Komaki H."/>
            <person name="Tamura T."/>
        </authorList>
    </citation>
    <scope>NUCLEOTIDE SEQUENCE</scope>
    <source>
        <strain evidence="2">NBRC 16421</strain>
    </source>
</reference>
<name>A0A8J3YZG1_9ACTN</name>
<keyword evidence="3" id="KW-1185">Reference proteome</keyword>
<accession>A0A8J3YZG1</accession>
<proteinExistence type="predicted"/>
<dbReference type="GO" id="GO:0003989">
    <property type="term" value="F:acetyl-CoA carboxylase activity"/>
    <property type="evidence" value="ECO:0007669"/>
    <property type="project" value="InterPro"/>
</dbReference>
<evidence type="ECO:0000256" key="1">
    <source>
        <dbReference type="SAM" id="MobiDB-lite"/>
    </source>
</evidence>
<organism evidence="2 3">
    <name type="scientific">Virgisporangium aurantiacum</name>
    <dbReference type="NCBI Taxonomy" id="175570"/>
    <lineage>
        <taxon>Bacteria</taxon>
        <taxon>Bacillati</taxon>
        <taxon>Actinomycetota</taxon>
        <taxon>Actinomycetes</taxon>
        <taxon>Micromonosporales</taxon>
        <taxon>Micromonosporaceae</taxon>
        <taxon>Virgisporangium</taxon>
    </lineage>
</organism>
<dbReference type="GO" id="GO:0004658">
    <property type="term" value="F:propionyl-CoA carboxylase activity"/>
    <property type="evidence" value="ECO:0007669"/>
    <property type="project" value="InterPro"/>
</dbReference>
<dbReference type="InterPro" id="IPR032716">
    <property type="entry name" value="ACC_epsilon"/>
</dbReference>
<dbReference type="Proteomes" id="UP000612585">
    <property type="component" value="Unassembled WGS sequence"/>
</dbReference>
<evidence type="ECO:0000313" key="3">
    <source>
        <dbReference type="Proteomes" id="UP000612585"/>
    </source>
</evidence>
<dbReference type="EMBL" id="BOPG01000008">
    <property type="protein sequence ID" value="GIJ53552.1"/>
    <property type="molecule type" value="Genomic_DNA"/>
</dbReference>
<sequence>MLGVDRDSKGEQHVLELQVLAGDPSAEEIAAVTVVLLSGSGADVAGEVPAPVSRWRASAIPGAAGRPGPGAWRASALPAQR</sequence>
<gene>
    <name evidence="2" type="ORF">Vau01_010680</name>
</gene>
<dbReference type="AlphaFoldDB" id="A0A8J3YZG1"/>
<evidence type="ECO:0000313" key="2">
    <source>
        <dbReference type="EMBL" id="GIJ53552.1"/>
    </source>
</evidence>
<comment type="caution">
    <text evidence="2">The sequence shown here is derived from an EMBL/GenBank/DDBJ whole genome shotgun (WGS) entry which is preliminary data.</text>
</comment>